<dbReference type="AlphaFoldDB" id="A0AAE1U4F9"/>
<gene>
    <name evidence="2" type="ORF">Pmani_018532</name>
</gene>
<proteinExistence type="predicted"/>
<name>A0AAE1U4F9_9EUCA</name>
<sequence length="248" mass="26604">MRKKLVMGKLARWEPQLSINLSYHHQVGGECPVPFNGVAHKRPLAKIKAHDIEGEAYQCLVNWLSGETHREGSPSIPFSHPCSYLLLSFLTHGLVPVTVSVAAPTPGILVVSSYFLPNPCSPCCCSLYPCRPCSSPSSPNPNPCWTTTRLPCLNAPLIITLSRPAAADSPTGRLPPSAPTPIPPPPIPPPPISSNSTSSHSPFLPLYLVPQPSSPTPPRPKAHFSHSTSSQSPLLPPSTFFQEHSPSS</sequence>
<evidence type="ECO:0000313" key="3">
    <source>
        <dbReference type="Proteomes" id="UP001292094"/>
    </source>
</evidence>
<feature type="compositionally biased region" description="Low complexity" evidence="1">
    <location>
        <begin position="225"/>
        <end position="241"/>
    </location>
</feature>
<dbReference type="EMBL" id="JAWZYT010001704">
    <property type="protein sequence ID" value="KAK4309858.1"/>
    <property type="molecule type" value="Genomic_DNA"/>
</dbReference>
<dbReference type="Proteomes" id="UP001292094">
    <property type="component" value="Unassembled WGS sequence"/>
</dbReference>
<organism evidence="2 3">
    <name type="scientific">Petrolisthes manimaculis</name>
    <dbReference type="NCBI Taxonomy" id="1843537"/>
    <lineage>
        <taxon>Eukaryota</taxon>
        <taxon>Metazoa</taxon>
        <taxon>Ecdysozoa</taxon>
        <taxon>Arthropoda</taxon>
        <taxon>Crustacea</taxon>
        <taxon>Multicrustacea</taxon>
        <taxon>Malacostraca</taxon>
        <taxon>Eumalacostraca</taxon>
        <taxon>Eucarida</taxon>
        <taxon>Decapoda</taxon>
        <taxon>Pleocyemata</taxon>
        <taxon>Anomura</taxon>
        <taxon>Galatheoidea</taxon>
        <taxon>Porcellanidae</taxon>
        <taxon>Petrolisthes</taxon>
    </lineage>
</organism>
<keyword evidence="3" id="KW-1185">Reference proteome</keyword>
<reference evidence="2" key="1">
    <citation type="submission" date="2023-11" db="EMBL/GenBank/DDBJ databases">
        <title>Genome assemblies of two species of porcelain crab, Petrolisthes cinctipes and Petrolisthes manimaculis (Anomura: Porcellanidae).</title>
        <authorList>
            <person name="Angst P."/>
        </authorList>
    </citation>
    <scope>NUCLEOTIDE SEQUENCE</scope>
    <source>
        <strain evidence="2">PB745_02</strain>
        <tissue evidence="2">Gill</tissue>
    </source>
</reference>
<comment type="caution">
    <text evidence="2">The sequence shown here is derived from an EMBL/GenBank/DDBJ whole genome shotgun (WGS) entry which is preliminary data.</text>
</comment>
<evidence type="ECO:0000256" key="1">
    <source>
        <dbReference type="SAM" id="MobiDB-lite"/>
    </source>
</evidence>
<feature type="compositionally biased region" description="Pro residues" evidence="1">
    <location>
        <begin position="176"/>
        <end position="192"/>
    </location>
</feature>
<accession>A0AAE1U4F9</accession>
<protein>
    <submittedName>
        <fullName evidence="2">Uncharacterized protein</fullName>
    </submittedName>
</protein>
<feature type="compositionally biased region" description="Low complexity" evidence="1">
    <location>
        <begin position="193"/>
        <end position="202"/>
    </location>
</feature>
<feature type="region of interest" description="Disordered" evidence="1">
    <location>
        <begin position="166"/>
        <end position="248"/>
    </location>
</feature>
<evidence type="ECO:0000313" key="2">
    <source>
        <dbReference type="EMBL" id="KAK4309858.1"/>
    </source>
</evidence>